<keyword evidence="6" id="KW-1185">Reference proteome</keyword>
<organism evidence="5 6">
    <name type="scientific">Aeromicrobium piscarium</name>
    <dbReference type="NCBI Taxonomy" id="2590901"/>
    <lineage>
        <taxon>Bacteria</taxon>
        <taxon>Bacillati</taxon>
        <taxon>Actinomycetota</taxon>
        <taxon>Actinomycetes</taxon>
        <taxon>Propionibacteriales</taxon>
        <taxon>Nocardioidaceae</taxon>
        <taxon>Aeromicrobium</taxon>
    </lineage>
</organism>
<dbReference type="Gene3D" id="3.40.190.10">
    <property type="entry name" value="Periplasmic binding protein-like II"/>
    <property type="match status" value="2"/>
</dbReference>
<dbReference type="Proteomes" id="UP000316988">
    <property type="component" value="Unassembled WGS sequence"/>
</dbReference>
<comment type="caution">
    <text evidence="5">The sequence shown here is derived from an EMBL/GenBank/DDBJ whole genome shotgun (WGS) entry which is preliminary data.</text>
</comment>
<comment type="subcellular location">
    <subcellularLocation>
        <location evidence="1">Periplasm</location>
    </subcellularLocation>
</comment>
<dbReference type="Pfam" id="PF09084">
    <property type="entry name" value="NMT1"/>
    <property type="match status" value="1"/>
</dbReference>
<gene>
    <name evidence="5" type="ORF">FNM00_02515</name>
</gene>
<evidence type="ECO:0000313" key="6">
    <source>
        <dbReference type="Proteomes" id="UP000316988"/>
    </source>
</evidence>
<dbReference type="PANTHER" id="PTHR30024:SF47">
    <property type="entry name" value="TAURINE-BINDING PERIPLASMIC PROTEIN"/>
    <property type="match status" value="1"/>
</dbReference>
<dbReference type="AlphaFoldDB" id="A0A554SQ42"/>
<keyword evidence="3" id="KW-0732">Signal</keyword>
<dbReference type="PANTHER" id="PTHR30024">
    <property type="entry name" value="ALIPHATIC SULFONATES-BINDING PROTEIN-RELATED"/>
    <property type="match status" value="1"/>
</dbReference>
<evidence type="ECO:0000313" key="5">
    <source>
        <dbReference type="EMBL" id="TSD68481.1"/>
    </source>
</evidence>
<dbReference type="InterPro" id="IPR015168">
    <property type="entry name" value="SsuA/THI5"/>
</dbReference>
<evidence type="ECO:0000256" key="2">
    <source>
        <dbReference type="ARBA" id="ARBA00010742"/>
    </source>
</evidence>
<feature type="domain" description="SsuA/THI5-like" evidence="4">
    <location>
        <begin position="84"/>
        <end position="276"/>
    </location>
</feature>
<dbReference type="GO" id="GO:0042597">
    <property type="term" value="C:periplasmic space"/>
    <property type="evidence" value="ECO:0007669"/>
    <property type="project" value="UniProtKB-SubCell"/>
</dbReference>
<protein>
    <submittedName>
        <fullName evidence="5">ABC transporter substrate-binding protein</fullName>
    </submittedName>
</protein>
<dbReference type="SUPFAM" id="SSF53850">
    <property type="entry name" value="Periplasmic binding protein-like II"/>
    <property type="match status" value="1"/>
</dbReference>
<accession>A0A554SQ42</accession>
<dbReference type="EMBL" id="VLNT01000001">
    <property type="protein sequence ID" value="TSD68481.1"/>
    <property type="molecule type" value="Genomic_DNA"/>
</dbReference>
<reference evidence="5 6" key="1">
    <citation type="submission" date="2019-07" db="EMBL/GenBank/DDBJ databases">
        <authorList>
            <person name="Zhao L.H."/>
        </authorList>
    </citation>
    <scope>NUCLEOTIDE SEQUENCE [LARGE SCALE GENOMIC DNA]</scope>
    <source>
        <strain evidence="5 6">Co35</strain>
    </source>
</reference>
<evidence type="ECO:0000256" key="3">
    <source>
        <dbReference type="ARBA" id="ARBA00022729"/>
    </source>
</evidence>
<comment type="similarity">
    <text evidence="2">Belongs to the bacterial solute-binding protein SsuA/TauA family.</text>
</comment>
<sequence>MSRVTPPLDNVIYLIALGVAMSLKKFTAAGAALALSLGLAACGSDDPAAEGDAAPTPISVYYTSPLAGYSIIQVADDQDLFPDDIDVSVEGGDSTVGVTLASSGRVQMYLNTAPMTENIAHGGAALAWAATWTEGMNTLFIGRNGVESLEDMKGRSLGIVQPGLTLSVIANDALIDAGLSQDDYKSVSLGTVPALAGAFAAGTVDGVVLDRITAQRLLSEVDGSVELFDYYDGTPFVGSGVSVNTDWLEENPEAATSFLEGLQAALDFMSENPEEAKKSISAMTGITDAAALDAAYQDFMDHSTDTLMPVSEEQMNASMRMLRNEGNDWATDEFGASVVIDPSYVEQALER</sequence>
<evidence type="ECO:0000256" key="1">
    <source>
        <dbReference type="ARBA" id="ARBA00004418"/>
    </source>
</evidence>
<proteinExistence type="inferred from homology"/>
<evidence type="ECO:0000259" key="4">
    <source>
        <dbReference type="Pfam" id="PF09084"/>
    </source>
</evidence>
<name>A0A554SQ42_9ACTN</name>
<dbReference type="OrthoDB" id="506623at2"/>